<name>A0A2P5DU66_PARAD</name>
<feature type="domain" description="Thioester reductase (TE)" evidence="6">
    <location>
        <begin position="17"/>
        <end position="318"/>
    </location>
</feature>
<dbReference type="OrthoDB" id="429813at2759"/>
<dbReference type="PANTHER" id="PTHR11011:SF99">
    <property type="entry name" value="FATTY ACYL-COA REDUCTASE 3"/>
    <property type="match status" value="1"/>
</dbReference>
<dbReference type="InterPro" id="IPR036291">
    <property type="entry name" value="NAD(P)-bd_dom_sf"/>
</dbReference>
<organism evidence="7 8">
    <name type="scientific">Parasponia andersonii</name>
    <name type="common">Sponia andersonii</name>
    <dbReference type="NCBI Taxonomy" id="3476"/>
    <lineage>
        <taxon>Eukaryota</taxon>
        <taxon>Viridiplantae</taxon>
        <taxon>Streptophyta</taxon>
        <taxon>Embryophyta</taxon>
        <taxon>Tracheophyta</taxon>
        <taxon>Spermatophyta</taxon>
        <taxon>Magnoliopsida</taxon>
        <taxon>eudicotyledons</taxon>
        <taxon>Gunneridae</taxon>
        <taxon>Pentapetalae</taxon>
        <taxon>rosids</taxon>
        <taxon>fabids</taxon>
        <taxon>Rosales</taxon>
        <taxon>Cannabaceae</taxon>
        <taxon>Parasponia</taxon>
    </lineage>
</organism>
<dbReference type="InterPro" id="IPR013120">
    <property type="entry name" value="FAR_NAD-bd"/>
</dbReference>
<evidence type="ECO:0000259" key="6">
    <source>
        <dbReference type="Pfam" id="PF07993"/>
    </source>
</evidence>
<gene>
    <name evidence="7" type="ORF">PanWU01x14_031620</name>
</gene>
<accession>A0A2P5DU66</accession>
<keyword evidence="4" id="KW-0560">Oxidoreductase</keyword>
<dbReference type="Pfam" id="PF07993">
    <property type="entry name" value="NAD_binding_4"/>
    <property type="match status" value="1"/>
</dbReference>
<keyword evidence="8" id="KW-1185">Reference proteome</keyword>
<comment type="similarity">
    <text evidence="1 4">Belongs to the fatty acyl-CoA reductase family.</text>
</comment>
<dbReference type="AlphaFoldDB" id="A0A2P5DU66"/>
<keyword evidence="4" id="KW-0521">NADP</keyword>
<dbReference type="GO" id="GO:0102965">
    <property type="term" value="F:alcohol-forming long-chain fatty acyl-CoA reductase activity"/>
    <property type="evidence" value="ECO:0007669"/>
    <property type="project" value="UniProtKB-EC"/>
</dbReference>
<evidence type="ECO:0000256" key="4">
    <source>
        <dbReference type="RuleBase" id="RU363097"/>
    </source>
</evidence>
<keyword evidence="2 4" id="KW-0444">Lipid biosynthesis</keyword>
<dbReference type="Gene3D" id="3.40.50.720">
    <property type="entry name" value="NAD(P)-binding Rossmann-like Domain"/>
    <property type="match status" value="1"/>
</dbReference>
<dbReference type="CDD" id="cd05236">
    <property type="entry name" value="FAR-N_SDR_e"/>
    <property type="match status" value="1"/>
</dbReference>
<dbReference type="EC" id="1.2.1.84" evidence="4"/>
<comment type="catalytic activity">
    <reaction evidence="4">
        <text>a long-chain fatty acyl-CoA + 2 NADPH + 2 H(+) = a long-chain primary fatty alcohol + 2 NADP(+) + CoA</text>
        <dbReference type="Rhea" id="RHEA:52716"/>
        <dbReference type="ChEBI" id="CHEBI:15378"/>
        <dbReference type="ChEBI" id="CHEBI:57287"/>
        <dbReference type="ChEBI" id="CHEBI:57783"/>
        <dbReference type="ChEBI" id="CHEBI:58349"/>
        <dbReference type="ChEBI" id="CHEBI:77396"/>
        <dbReference type="ChEBI" id="CHEBI:83139"/>
        <dbReference type="EC" id="1.2.1.84"/>
    </reaction>
</comment>
<protein>
    <recommendedName>
        <fullName evidence="4">Fatty acyl-CoA reductase</fullName>
        <ecNumber evidence="4">1.2.1.84</ecNumber>
    </recommendedName>
</protein>
<dbReference type="PANTHER" id="PTHR11011">
    <property type="entry name" value="MALE STERILITY PROTEIN 2-RELATED"/>
    <property type="match status" value="1"/>
</dbReference>
<dbReference type="InterPro" id="IPR026055">
    <property type="entry name" value="FAR"/>
</dbReference>
<evidence type="ECO:0000256" key="1">
    <source>
        <dbReference type="ARBA" id="ARBA00005928"/>
    </source>
</evidence>
<evidence type="ECO:0000313" key="8">
    <source>
        <dbReference type="Proteomes" id="UP000237105"/>
    </source>
</evidence>
<feature type="domain" description="Fatty acyl-CoA reductase C-terminal" evidence="5">
    <location>
        <begin position="393"/>
        <end position="490"/>
    </location>
</feature>
<dbReference type="InterPro" id="IPR033640">
    <property type="entry name" value="FAR_C"/>
</dbReference>
<dbReference type="Pfam" id="PF03015">
    <property type="entry name" value="Sterile"/>
    <property type="match status" value="1"/>
</dbReference>
<evidence type="ECO:0000313" key="7">
    <source>
        <dbReference type="EMBL" id="PON76842.1"/>
    </source>
</evidence>
<sequence length="490" mass="55469">MELESVLKFLENKTILVTGATGFLAKIFVEKILRVQPNVKKLYLLLRAADAKSATQRMNNEVIGKDLFRVLKEKLGANFNSFVRDKVSVMAGDITCKDLGLKDLDLKEEMLSQLDVIVNLAATTNFDERYDVSISLNTLGAKNVLNFAKQCANLKVLVHISTAYVSGERGGLILENPYHMGDTLNGVTGLDINNELRLAEEKLKELQAEEATEPEITLAMKDFGIERAKKFGWPNTYVFTKAMGEMVLEHLKGNTNVVIVRPTIVTSTYKEPFPGWVEGVRTIDSLAVGYGKGKLTCFLGDVNAVVDAIPADFVVNAIIVAMAAHANQPSDRIYQVGSSMRNPLRYGDLQKFGFGYFSKKPWINKDGKPVKVAKVFVLSNMASFHRYMTFRYVLFLKGLELVNTAFCQYFQGMYHDLNRKIKFVMRLAELYRPYLFFKGVFDDMNTERLRLEAKESGIETEIFYFDPKSINWEEYFLSIHIPGVVKYVFK</sequence>
<dbReference type="GO" id="GO:0035336">
    <property type="term" value="P:long-chain fatty-acyl-CoA metabolic process"/>
    <property type="evidence" value="ECO:0007669"/>
    <property type="project" value="TreeGrafter"/>
</dbReference>
<dbReference type="GO" id="GO:0080019">
    <property type="term" value="F:alcohol-forming very long-chain fatty acyl-CoA reductase activity"/>
    <property type="evidence" value="ECO:0007669"/>
    <property type="project" value="InterPro"/>
</dbReference>
<evidence type="ECO:0000256" key="2">
    <source>
        <dbReference type="ARBA" id="ARBA00022516"/>
    </source>
</evidence>
<keyword evidence="3 4" id="KW-0443">Lipid metabolism</keyword>
<dbReference type="CDD" id="cd09071">
    <property type="entry name" value="FAR_C"/>
    <property type="match status" value="1"/>
</dbReference>
<dbReference type="STRING" id="3476.A0A2P5DU66"/>
<evidence type="ECO:0000256" key="3">
    <source>
        <dbReference type="ARBA" id="ARBA00023098"/>
    </source>
</evidence>
<proteinExistence type="inferred from homology"/>
<evidence type="ECO:0000259" key="5">
    <source>
        <dbReference type="Pfam" id="PF03015"/>
    </source>
</evidence>
<dbReference type="EMBL" id="JXTB01000016">
    <property type="protein sequence ID" value="PON76842.1"/>
    <property type="molecule type" value="Genomic_DNA"/>
</dbReference>
<dbReference type="SUPFAM" id="SSF51735">
    <property type="entry name" value="NAD(P)-binding Rossmann-fold domains"/>
    <property type="match status" value="1"/>
</dbReference>
<dbReference type="Proteomes" id="UP000237105">
    <property type="component" value="Unassembled WGS sequence"/>
</dbReference>
<dbReference type="GO" id="GO:0010345">
    <property type="term" value="P:suberin biosynthetic process"/>
    <property type="evidence" value="ECO:0007669"/>
    <property type="project" value="TreeGrafter"/>
</dbReference>
<comment type="caution">
    <text evidence="7">The sequence shown here is derived from an EMBL/GenBank/DDBJ whole genome shotgun (WGS) entry which is preliminary data.</text>
</comment>
<comment type="function">
    <text evidence="4">Catalyzes the reduction of fatty acyl-CoA to fatty alcohols.</text>
</comment>
<reference evidence="8" key="1">
    <citation type="submission" date="2016-06" db="EMBL/GenBank/DDBJ databases">
        <title>Parallel loss of symbiosis genes in relatives of nitrogen-fixing non-legume Parasponia.</title>
        <authorList>
            <person name="Van Velzen R."/>
            <person name="Holmer R."/>
            <person name="Bu F."/>
            <person name="Rutten L."/>
            <person name="Van Zeijl A."/>
            <person name="Liu W."/>
            <person name="Santuari L."/>
            <person name="Cao Q."/>
            <person name="Sharma T."/>
            <person name="Shen D."/>
            <person name="Roswanjaya Y."/>
            <person name="Wardhani T."/>
            <person name="Kalhor M.S."/>
            <person name="Jansen J."/>
            <person name="Van den Hoogen J."/>
            <person name="Gungor B."/>
            <person name="Hartog M."/>
            <person name="Hontelez J."/>
            <person name="Verver J."/>
            <person name="Yang W.-C."/>
            <person name="Schijlen E."/>
            <person name="Repin R."/>
            <person name="Schilthuizen M."/>
            <person name="Schranz E."/>
            <person name="Heidstra R."/>
            <person name="Miyata K."/>
            <person name="Fedorova E."/>
            <person name="Kohlen W."/>
            <person name="Bisseling T."/>
            <person name="Smit S."/>
            <person name="Geurts R."/>
        </authorList>
    </citation>
    <scope>NUCLEOTIDE SEQUENCE [LARGE SCALE GENOMIC DNA]</scope>
    <source>
        <strain evidence="8">cv. WU1-14</strain>
    </source>
</reference>